<dbReference type="EMBL" id="CACVKT020003009">
    <property type="protein sequence ID" value="CAC5381183.1"/>
    <property type="molecule type" value="Genomic_DNA"/>
</dbReference>
<dbReference type="GO" id="GO:0061343">
    <property type="term" value="P:cell adhesion involved in heart morphogenesis"/>
    <property type="evidence" value="ECO:0007669"/>
    <property type="project" value="TreeGrafter"/>
</dbReference>
<dbReference type="GO" id="GO:0007508">
    <property type="term" value="P:larval heart development"/>
    <property type="evidence" value="ECO:0007669"/>
    <property type="project" value="TreeGrafter"/>
</dbReference>
<dbReference type="Pfam" id="PF14529">
    <property type="entry name" value="Exo_endo_phos_2"/>
    <property type="match status" value="1"/>
</dbReference>
<organism evidence="2 3">
    <name type="scientific">Mytilus coruscus</name>
    <name type="common">Sea mussel</name>
    <dbReference type="NCBI Taxonomy" id="42192"/>
    <lineage>
        <taxon>Eukaryota</taxon>
        <taxon>Metazoa</taxon>
        <taxon>Spiralia</taxon>
        <taxon>Lophotrochozoa</taxon>
        <taxon>Mollusca</taxon>
        <taxon>Bivalvia</taxon>
        <taxon>Autobranchia</taxon>
        <taxon>Pteriomorphia</taxon>
        <taxon>Mytilida</taxon>
        <taxon>Mytiloidea</taxon>
        <taxon>Mytilidae</taxon>
        <taxon>Mytilinae</taxon>
        <taxon>Mytilus</taxon>
    </lineage>
</organism>
<dbReference type="GO" id="GO:0031012">
    <property type="term" value="C:extracellular matrix"/>
    <property type="evidence" value="ECO:0007669"/>
    <property type="project" value="TreeGrafter"/>
</dbReference>
<accession>A0A6J8BC58</accession>
<evidence type="ECO:0000313" key="2">
    <source>
        <dbReference type="EMBL" id="CAC5381183.1"/>
    </source>
</evidence>
<dbReference type="AlphaFoldDB" id="A0A6J8BC58"/>
<dbReference type="Proteomes" id="UP000507470">
    <property type="component" value="Unassembled WGS sequence"/>
</dbReference>
<dbReference type="OrthoDB" id="6157628at2759"/>
<name>A0A6J8BC58_MYTCO</name>
<dbReference type="PANTHER" id="PTHR33395:SF22">
    <property type="entry name" value="REVERSE TRANSCRIPTASE DOMAIN-CONTAINING PROTEIN"/>
    <property type="match status" value="1"/>
</dbReference>
<feature type="domain" description="Endonuclease/exonuclease/phosphatase" evidence="1">
    <location>
        <begin position="6"/>
        <end position="99"/>
    </location>
</feature>
<proteinExistence type="predicted"/>
<keyword evidence="3" id="KW-1185">Reference proteome</keyword>
<dbReference type="Gene3D" id="3.60.10.10">
    <property type="entry name" value="Endonuclease/exonuclease/phosphatase"/>
    <property type="match status" value="1"/>
</dbReference>
<dbReference type="GO" id="GO:0003824">
    <property type="term" value="F:catalytic activity"/>
    <property type="evidence" value="ECO:0007669"/>
    <property type="project" value="InterPro"/>
</dbReference>
<dbReference type="InterPro" id="IPR005135">
    <property type="entry name" value="Endo/exonuclease/phosphatase"/>
</dbReference>
<evidence type="ECO:0000313" key="3">
    <source>
        <dbReference type="Proteomes" id="UP000507470"/>
    </source>
</evidence>
<evidence type="ECO:0000259" key="1">
    <source>
        <dbReference type="Pfam" id="PF14529"/>
    </source>
</evidence>
<dbReference type="InterPro" id="IPR036691">
    <property type="entry name" value="Endo/exonu/phosph_ase_sf"/>
</dbReference>
<reference evidence="2 3" key="1">
    <citation type="submission" date="2020-06" db="EMBL/GenBank/DDBJ databases">
        <authorList>
            <person name="Li R."/>
            <person name="Bekaert M."/>
        </authorList>
    </citation>
    <scope>NUCLEOTIDE SEQUENCE [LARGE SCALE GENOMIC DNA]</scope>
    <source>
        <strain evidence="3">wild</strain>
    </source>
</reference>
<sequence length="233" mass="26712">MSLCSIIQEICFKYNNSTIWIGVDLNLPDINWSSNTITGNQYRKDINDTFLSLENDLGLIQSVHFPTRGPNILDLFLTNRPSLINRCEPVPGISDHEIVFIDSSIAVMRQKPIKRIIQMWKKAYIISLKDDAKLLASEFTNKFNVQSDINTLWNNFKDNCLTIIDKNVPSKSTPTRISQPWITKELHGCLDENKSSTIGPRSRVKQRIGKSTRTSKNYTRENVERHITITLTT</sequence>
<protein>
    <recommendedName>
        <fullName evidence="1">Endonuclease/exonuclease/phosphatase domain-containing protein</fullName>
    </recommendedName>
</protein>
<gene>
    <name evidence="2" type="ORF">MCOR_17089</name>
</gene>
<dbReference type="PANTHER" id="PTHR33395">
    <property type="entry name" value="TRANSCRIPTASE, PUTATIVE-RELATED-RELATED"/>
    <property type="match status" value="1"/>
</dbReference>